<name>A0AAD1DMC1_9FLAO</name>
<organism evidence="3 5">
    <name type="scientific">Chryseobacterium shandongense</name>
    <dbReference type="NCBI Taxonomy" id="1493872"/>
    <lineage>
        <taxon>Bacteria</taxon>
        <taxon>Pseudomonadati</taxon>
        <taxon>Bacteroidota</taxon>
        <taxon>Flavobacteriia</taxon>
        <taxon>Flavobacteriales</taxon>
        <taxon>Weeksellaceae</taxon>
        <taxon>Chryseobacterium group</taxon>
        <taxon>Chryseobacterium</taxon>
    </lineage>
</organism>
<evidence type="ECO:0000313" key="3">
    <source>
        <dbReference type="EMBL" id="AZA87558.1"/>
    </source>
</evidence>
<dbReference type="GO" id="GO:0003677">
    <property type="term" value="F:DNA binding"/>
    <property type="evidence" value="ECO:0007669"/>
    <property type="project" value="UniProtKB-KW"/>
</dbReference>
<dbReference type="PROSITE" id="PS50943">
    <property type="entry name" value="HTH_CROC1"/>
    <property type="match status" value="1"/>
</dbReference>
<protein>
    <submittedName>
        <fullName evidence="3">XRE family transcriptional regulator</fullName>
    </submittedName>
</protein>
<dbReference type="PANTHER" id="PTHR46558">
    <property type="entry name" value="TRACRIPTIONAL REGULATORY PROTEIN-RELATED-RELATED"/>
    <property type="match status" value="1"/>
</dbReference>
<dbReference type="EMBL" id="CP033912">
    <property type="protein sequence ID" value="AZA96059.1"/>
    <property type="molecule type" value="Genomic_DNA"/>
</dbReference>
<dbReference type="SMART" id="SM00530">
    <property type="entry name" value="HTH_XRE"/>
    <property type="match status" value="1"/>
</dbReference>
<evidence type="ECO:0000259" key="2">
    <source>
        <dbReference type="PROSITE" id="PS50943"/>
    </source>
</evidence>
<dbReference type="InterPro" id="IPR001387">
    <property type="entry name" value="Cro/C1-type_HTH"/>
</dbReference>
<feature type="domain" description="HTH cro/C1-type" evidence="2">
    <location>
        <begin position="17"/>
        <end position="71"/>
    </location>
</feature>
<keyword evidence="6" id="KW-1185">Reference proteome</keyword>
<dbReference type="Proteomes" id="UP000281741">
    <property type="component" value="Chromosome"/>
</dbReference>
<evidence type="ECO:0000313" key="4">
    <source>
        <dbReference type="EMBL" id="AZA96059.1"/>
    </source>
</evidence>
<evidence type="ECO:0000256" key="1">
    <source>
        <dbReference type="ARBA" id="ARBA00023125"/>
    </source>
</evidence>
<keyword evidence="1" id="KW-0238">DNA-binding</keyword>
<gene>
    <name evidence="3" type="ORF">EG349_12520</name>
    <name evidence="4" type="ORF">EG353_10990</name>
</gene>
<dbReference type="Pfam" id="PF01381">
    <property type="entry name" value="HTH_3"/>
    <property type="match status" value="1"/>
</dbReference>
<accession>A0AAD1DMC1</accession>
<dbReference type="Gene3D" id="1.10.260.40">
    <property type="entry name" value="lambda repressor-like DNA-binding domains"/>
    <property type="match status" value="1"/>
</dbReference>
<evidence type="ECO:0000313" key="6">
    <source>
        <dbReference type="Proteomes" id="UP000281741"/>
    </source>
</evidence>
<dbReference type="CDD" id="cd00093">
    <property type="entry name" value="HTH_XRE"/>
    <property type="match status" value="1"/>
</dbReference>
<evidence type="ECO:0000313" key="5">
    <source>
        <dbReference type="Proteomes" id="UP000274073"/>
    </source>
</evidence>
<dbReference type="SUPFAM" id="SSF47413">
    <property type="entry name" value="lambda repressor-like DNA-binding domains"/>
    <property type="match status" value="1"/>
</dbReference>
<reference evidence="5 6" key="1">
    <citation type="submission" date="2018-11" db="EMBL/GenBank/DDBJ databases">
        <title>Proposal to divide the Flavobacteriaceae and reorganize its genera based on Amino Acid Identity values calculated from whole genome sequences.</title>
        <authorList>
            <person name="Nicholson A.C."/>
            <person name="Gulvik C.A."/>
            <person name="Whitney A.M."/>
            <person name="Humrighouse B.W."/>
            <person name="Bell M."/>
            <person name="Holmes B."/>
            <person name="Steigerwalt A.G."/>
            <person name="Villarma A."/>
            <person name="Sheth M."/>
            <person name="Batra D."/>
            <person name="Pryor J."/>
            <person name="Bernardet J.-F."/>
            <person name="Hugo C."/>
            <person name="Kampfer P."/>
            <person name="Newman J."/>
            <person name="McQuiston J.R."/>
        </authorList>
    </citation>
    <scope>NUCLEOTIDE SEQUENCE [LARGE SCALE GENOMIC DNA]</scope>
    <source>
        <strain evidence="3 5">G0207</strain>
        <strain evidence="4 6">H5143</strain>
    </source>
</reference>
<dbReference type="Proteomes" id="UP000274073">
    <property type="component" value="Chromosome"/>
</dbReference>
<dbReference type="EMBL" id="CP033915">
    <property type="protein sequence ID" value="AZA87558.1"/>
    <property type="molecule type" value="Genomic_DNA"/>
</dbReference>
<dbReference type="RefSeq" id="WP_123854707.1">
    <property type="nucleotide sequence ID" value="NZ_CP033912.1"/>
</dbReference>
<dbReference type="AlphaFoldDB" id="A0AAD1DMC1"/>
<sequence length="116" mass="13051">MNLINKEKFYEVIGSSIVNKRKELGLTQVELANKVGMSRTSIVNIENANQFPPLHILWEISFALETSIVEMLPNNAHDLFVIEPPKPLKDAILKTAKKEELSFDSISKINSFVLGI</sequence>
<dbReference type="PANTHER" id="PTHR46558:SF11">
    <property type="entry name" value="HTH-TYPE TRANSCRIPTIONAL REGULATOR XRE"/>
    <property type="match status" value="1"/>
</dbReference>
<proteinExistence type="predicted"/>
<dbReference type="InterPro" id="IPR010982">
    <property type="entry name" value="Lambda_DNA-bd_dom_sf"/>
</dbReference>